<dbReference type="PANTHER" id="PTHR11360">
    <property type="entry name" value="MONOCARBOXYLATE TRANSPORTER"/>
    <property type="match status" value="1"/>
</dbReference>
<evidence type="ECO:0000256" key="2">
    <source>
        <dbReference type="ARBA" id="ARBA00022989"/>
    </source>
</evidence>
<dbReference type="EMBL" id="CP000252">
    <property type="protein sequence ID" value="ABC76574.1"/>
    <property type="molecule type" value="Genomic_DNA"/>
</dbReference>
<feature type="transmembrane region" description="Helical" evidence="4">
    <location>
        <begin position="118"/>
        <end position="139"/>
    </location>
</feature>
<dbReference type="Gene3D" id="1.20.1250.20">
    <property type="entry name" value="MFS general substrate transporter like domains"/>
    <property type="match status" value="2"/>
</dbReference>
<sequence length="442" mass="48256">MPRRSGFQTGTEIDCMDIKRKIYWGWYVVLGAFLILGINYGARYCFGVFVKPMSLEYQWSRSVISLGASLMILSYGIGGIVSGYLLDRMAPRWIITIGATVAATGLILTGFVQSPWQYYLTYGVLCGLGTSCFGVVACSSSVGKWFIKKRGVAIGTASVGIGAGTMILSPLLGYIVQVSWRQGFIFLGLLIFIGVVSLAQGLMKKTHPEAYGLWPDGIPQTPREQPPEIPLPALVSSDPESNQTGVPSLSDIFSDSRFWILALCYSLAIMAEMAVFVHQVAYAIDLGINKIAAASSLGFVGVSSILGRFFFGWLSDRIKDAKYASCIGFIMMLIGMVILMNADNTAFLFVYALFFGFGYGSIATMMPFLLADRFGRQVLGTTYGVLTFFSAGIGGGAGPLLCGYIYDRFGSYDYAWQFYLAVLVFVSFLILTLKPRHPDSNH</sequence>
<proteinExistence type="predicted"/>
<feature type="transmembrane region" description="Helical" evidence="4">
    <location>
        <begin position="182"/>
        <end position="203"/>
    </location>
</feature>
<feature type="transmembrane region" description="Helical" evidence="4">
    <location>
        <begin position="62"/>
        <end position="86"/>
    </location>
</feature>
<reference evidence="6 7" key="1">
    <citation type="journal article" date="2007" name="Proc. Natl. Acad. Sci. U.S.A.">
        <title>The genome of Syntrophus aciditrophicus: life at the thermodynamic limit of microbial growth.</title>
        <authorList>
            <person name="McInerney M.J."/>
            <person name="Rohlin L."/>
            <person name="Mouttaki H."/>
            <person name="Kim U."/>
            <person name="Krupp R.S."/>
            <person name="Rios-Hernandez L."/>
            <person name="Sieber J."/>
            <person name="Struchtemeyer C.G."/>
            <person name="Bhattacharyya A."/>
            <person name="Campbell J.W."/>
            <person name="Gunsalus R.P."/>
        </authorList>
    </citation>
    <scope>NUCLEOTIDE SEQUENCE [LARGE SCALE GENOMIC DNA]</scope>
    <source>
        <strain evidence="6 7">SB</strain>
    </source>
</reference>
<dbReference type="GO" id="GO:0022857">
    <property type="term" value="F:transmembrane transporter activity"/>
    <property type="evidence" value="ECO:0007669"/>
    <property type="project" value="InterPro"/>
</dbReference>
<gene>
    <name evidence="6" type="ORF">SYN_00428</name>
</gene>
<dbReference type="InParanoid" id="Q2LR63"/>
<keyword evidence="2 4" id="KW-1133">Transmembrane helix</keyword>
<organism evidence="6 7">
    <name type="scientific">Syntrophus aciditrophicus (strain SB)</name>
    <dbReference type="NCBI Taxonomy" id="56780"/>
    <lineage>
        <taxon>Bacteria</taxon>
        <taxon>Pseudomonadati</taxon>
        <taxon>Thermodesulfobacteriota</taxon>
        <taxon>Syntrophia</taxon>
        <taxon>Syntrophales</taxon>
        <taxon>Syntrophaceae</taxon>
        <taxon>Syntrophus</taxon>
    </lineage>
</organism>
<feature type="transmembrane region" description="Helical" evidence="4">
    <location>
        <begin position="21"/>
        <end position="42"/>
    </location>
</feature>
<dbReference type="PROSITE" id="PS50850">
    <property type="entry name" value="MFS"/>
    <property type="match status" value="1"/>
</dbReference>
<keyword evidence="7" id="KW-1185">Reference proteome</keyword>
<dbReference type="InterPro" id="IPR020846">
    <property type="entry name" value="MFS_dom"/>
</dbReference>
<evidence type="ECO:0000256" key="4">
    <source>
        <dbReference type="SAM" id="Phobius"/>
    </source>
</evidence>
<keyword evidence="1 4" id="KW-0812">Transmembrane</keyword>
<evidence type="ECO:0000256" key="1">
    <source>
        <dbReference type="ARBA" id="ARBA00022692"/>
    </source>
</evidence>
<evidence type="ECO:0000313" key="7">
    <source>
        <dbReference type="Proteomes" id="UP000001933"/>
    </source>
</evidence>
<evidence type="ECO:0000259" key="5">
    <source>
        <dbReference type="PROSITE" id="PS50850"/>
    </source>
</evidence>
<feature type="transmembrane region" description="Helical" evidence="4">
    <location>
        <begin position="383"/>
        <end position="406"/>
    </location>
</feature>
<feature type="transmembrane region" description="Helical" evidence="4">
    <location>
        <begin position="412"/>
        <end position="433"/>
    </location>
</feature>
<dbReference type="PANTHER" id="PTHR11360:SF284">
    <property type="entry name" value="EG:103B4.3 PROTEIN-RELATED"/>
    <property type="match status" value="1"/>
</dbReference>
<keyword evidence="3 4" id="KW-0472">Membrane</keyword>
<dbReference type="KEGG" id="sat:SYN_00428"/>
<name>Q2LR63_SYNAS</name>
<dbReference type="eggNOG" id="COG2271">
    <property type="taxonomic scope" value="Bacteria"/>
</dbReference>
<dbReference type="CDD" id="cd17355">
    <property type="entry name" value="MFS_YcxA_like"/>
    <property type="match status" value="1"/>
</dbReference>
<feature type="transmembrane region" description="Helical" evidence="4">
    <location>
        <begin position="93"/>
        <end position="112"/>
    </location>
</feature>
<feature type="transmembrane region" description="Helical" evidence="4">
    <location>
        <begin position="291"/>
        <end position="311"/>
    </location>
</feature>
<evidence type="ECO:0000256" key="3">
    <source>
        <dbReference type="ARBA" id="ARBA00023136"/>
    </source>
</evidence>
<dbReference type="InterPro" id="IPR050327">
    <property type="entry name" value="Proton-linked_MCT"/>
</dbReference>
<protein>
    <submittedName>
        <fullName evidence="6">Oxalate/formate antiporter</fullName>
    </submittedName>
</protein>
<feature type="transmembrane region" description="Helical" evidence="4">
    <location>
        <begin position="151"/>
        <end position="176"/>
    </location>
</feature>
<feature type="transmembrane region" description="Helical" evidence="4">
    <location>
        <begin position="323"/>
        <end position="342"/>
    </location>
</feature>
<dbReference type="SUPFAM" id="SSF103473">
    <property type="entry name" value="MFS general substrate transporter"/>
    <property type="match status" value="1"/>
</dbReference>
<feature type="transmembrane region" description="Helical" evidence="4">
    <location>
        <begin position="348"/>
        <end position="371"/>
    </location>
</feature>
<dbReference type="Pfam" id="PF07690">
    <property type="entry name" value="MFS_1"/>
    <property type="match status" value="1"/>
</dbReference>
<dbReference type="AlphaFoldDB" id="Q2LR63"/>
<dbReference type="STRING" id="56780.SYN_00428"/>
<accession>Q2LR63</accession>
<dbReference type="InterPro" id="IPR036259">
    <property type="entry name" value="MFS_trans_sf"/>
</dbReference>
<dbReference type="Proteomes" id="UP000001933">
    <property type="component" value="Chromosome"/>
</dbReference>
<evidence type="ECO:0000313" key="6">
    <source>
        <dbReference type="EMBL" id="ABC76574.1"/>
    </source>
</evidence>
<feature type="domain" description="Major facilitator superfamily (MFS) profile" evidence="5">
    <location>
        <begin position="25"/>
        <end position="438"/>
    </location>
</feature>
<dbReference type="HOGENOM" id="CLU_615133_0_0_7"/>
<feature type="transmembrane region" description="Helical" evidence="4">
    <location>
        <begin position="258"/>
        <end position="279"/>
    </location>
</feature>
<dbReference type="InterPro" id="IPR011701">
    <property type="entry name" value="MFS"/>
</dbReference>